<dbReference type="InterPro" id="IPR027417">
    <property type="entry name" value="P-loop_NTPase"/>
</dbReference>
<keyword evidence="1" id="KW-0805">Transcription regulation</keyword>
<evidence type="ECO:0000256" key="2">
    <source>
        <dbReference type="ARBA" id="ARBA00023125"/>
    </source>
</evidence>
<dbReference type="Gene3D" id="3.40.50.300">
    <property type="entry name" value="P-loop containing nucleotide triphosphate hydrolases"/>
    <property type="match status" value="1"/>
</dbReference>
<keyword evidence="6" id="KW-1185">Reference proteome</keyword>
<dbReference type="SMART" id="SM00382">
    <property type="entry name" value="AAA"/>
    <property type="match status" value="1"/>
</dbReference>
<dbReference type="CDD" id="cd06170">
    <property type="entry name" value="LuxR_C_like"/>
    <property type="match status" value="1"/>
</dbReference>
<dbReference type="PANTHER" id="PTHR44688">
    <property type="entry name" value="DNA-BINDING TRANSCRIPTIONAL ACTIVATOR DEVR_DOSR"/>
    <property type="match status" value="1"/>
</dbReference>
<dbReference type="Pfam" id="PF25873">
    <property type="entry name" value="WHD_MalT"/>
    <property type="match status" value="1"/>
</dbReference>
<name>E6U8K1_ETHHY</name>
<dbReference type="InterPro" id="IPR000792">
    <property type="entry name" value="Tscrpt_reg_LuxR_C"/>
</dbReference>
<evidence type="ECO:0000313" key="5">
    <source>
        <dbReference type="EMBL" id="ADU25992.1"/>
    </source>
</evidence>
<dbReference type="RefSeq" id="WP_013484373.1">
    <property type="nucleotide sequence ID" value="NC_014828.1"/>
</dbReference>
<organism evidence="5 6">
    <name type="scientific">Ethanoligenens harbinense (strain DSM 18485 / JCM 12961 / CGMCC 1.5033 / YUAN-3)</name>
    <dbReference type="NCBI Taxonomy" id="663278"/>
    <lineage>
        <taxon>Bacteria</taxon>
        <taxon>Bacillati</taxon>
        <taxon>Bacillota</taxon>
        <taxon>Clostridia</taxon>
        <taxon>Eubacteriales</taxon>
        <taxon>Oscillospiraceae</taxon>
        <taxon>Ethanoligenens</taxon>
    </lineage>
</organism>
<dbReference type="InterPro" id="IPR041664">
    <property type="entry name" value="AAA_16"/>
</dbReference>
<dbReference type="KEGG" id="eha:Ethha_0407"/>
<dbReference type="GO" id="GO:0003677">
    <property type="term" value="F:DNA binding"/>
    <property type="evidence" value="ECO:0007669"/>
    <property type="project" value="UniProtKB-KW"/>
</dbReference>
<dbReference type="InterPro" id="IPR016032">
    <property type="entry name" value="Sig_transdc_resp-reg_C-effctor"/>
</dbReference>
<dbReference type="PANTHER" id="PTHR44688:SF16">
    <property type="entry name" value="DNA-BINDING TRANSCRIPTIONAL ACTIVATOR DEVR_DOSR"/>
    <property type="match status" value="1"/>
</dbReference>
<dbReference type="InterPro" id="IPR003593">
    <property type="entry name" value="AAA+_ATPase"/>
</dbReference>
<dbReference type="AlphaFoldDB" id="E6U8K1"/>
<dbReference type="Gene3D" id="1.10.10.10">
    <property type="entry name" value="Winged helix-like DNA-binding domain superfamily/Winged helix DNA-binding domain"/>
    <property type="match status" value="1"/>
</dbReference>
<dbReference type="Pfam" id="PF13191">
    <property type="entry name" value="AAA_16"/>
    <property type="match status" value="1"/>
</dbReference>
<dbReference type="STRING" id="663278.Ethha_0407"/>
<dbReference type="Pfam" id="PF00196">
    <property type="entry name" value="GerE"/>
    <property type="match status" value="1"/>
</dbReference>
<feature type="domain" description="HTH luxR-type" evidence="4">
    <location>
        <begin position="795"/>
        <end position="863"/>
    </location>
</feature>
<evidence type="ECO:0000313" key="6">
    <source>
        <dbReference type="Proteomes" id="UP000001551"/>
    </source>
</evidence>
<dbReference type="SMART" id="SM00421">
    <property type="entry name" value="HTH_LUXR"/>
    <property type="match status" value="1"/>
</dbReference>
<keyword evidence="3" id="KW-0804">Transcription</keyword>
<dbReference type="GO" id="GO:0006355">
    <property type="term" value="P:regulation of DNA-templated transcription"/>
    <property type="evidence" value="ECO:0007669"/>
    <property type="project" value="InterPro"/>
</dbReference>
<proteinExistence type="predicted"/>
<evidence type="ECO:0000259" key="4">
    <source>
        <dbReference type="PROSITE" id="PS50043"/>
    </source>
</evidence>
<dbReference type="eggNOG" id="COG2909">
    <property type="taxonomic scope" value="Bacteria"/>
</dbReference>
<accession>E6U8K1</accession>
<dbReference type="InterPro" id="IPR059106">
    <property type="entry name" value="WHD_MalT"/>
</dbReference>
<dbReference type="InterPro" id="IPR036388">
    <property type="entry name" value="WH-like_DNA-bd_sf"/>
</dbReference>
<dbReference type="SUPFAM" id="SSF52540">
    <property type="entry name" value="P-loop containing nucleoside triphosphate hydrolases"/>
    <property type="match status" value="1"/>
</dbReference>
<protein>
    <submittedName>
        <fullName evidence="5">ATP-dependent transcriptional regulator, MalT-like, LuxR family</fullName>
    </submittedName>
</protein>
<sequence>MRLPDTLGAALLTKLKMPAPRRGYIARRGLFEKLARWESFGVIYIRGAAGMGKTTLVSSFLKEHTALHAAWLSLDAEDDDLFVFWHDFAAAMATLPGMDAKRLTGLFDAGELSGAQADVIARRALEAADGMEPGLLVLDDLHLLRDEGLLHTLETFIAALPEQLHLCLLSREAPAVYLGGLAVEGRLLFIDGEALAISAEEGVRFLRDTLGMEEADERAARLAAQAEGWIGGLQLLAAADGMGAASPRTGRALAGEYLTHEIFATLSGEEQRFLTVTAILPYFDAVLCATLLGPGAYHEIIGRLVGKNLFLICVDEECGVYRYHSILGDYLKQQFAALPQDEQTVLHRRAAAAFLSRGERQAALPHLLAAGAYAEAGQQLALLSTRAETWHYLNRLPLEVVMEDPNLAIQSVYYNLLVHPDMERARQVFRAFREDRAGEIFARTLGQAGIYVGETVDFKNPPAPVSPEQIEQTGLGPLSQALAYVQGASLLLERDEYAECARFAARAYDIAGGRSPFVDFYLFSSRAQLAEETGELNESLRMYGQMADAVARSPTTSLLGVYHAIGRTGVYLKRLEKEPAAAALEEADRGLKAFPHFPFLMTYGYAYNRLEYDLIFGPVDAAMDGLENLLRWSTRDFQSVLVCDRLLLYPLVQRCLPAVWEERFFAEYQADGGHIPFSARLVGARLLWRRGQRGTALRQVEEALAFSRANHNRLALVGAGLLKAAMLLESGGEARTVRNLLREALHYAWENHILLPFYVERAALGDALHALPGAELASGERAFWQEVCALAPPAAPDGVETLSARECEVLRELAHGLTNAQIADRLCITPATVKTHLWKAGRVHAGAGRRGSAQAGSAAVNRRKHIRPRAAMPHGAVCAYRVTGT</sequence>
<gene>
    <name evidence="5" type="ordered locus">Ethha_0407</name>
</gene>
<reference evidence="5 6" key="1">
    <citation type="submission" date="2010-12" db="EMBL/GenBank/DDBJ databases">
        <title>Complete sequence of Ethanoligenens harbinense YUAN-3.</title>
        <authorList>
            <person name="Lucas S."/>
            <person name="Copeland A."/>
            <person name="Lapidus A."/>
            <person name="Cheng J.-F."/>
            <person name="Bruce D."/>
            <person name="Goodwin L."/>
            <person name="Pitluck S."/>
            <person name="Chertkov O."/>
            <person name="Misra M."/>
            <person name="Detter J.C."/>
            <person name="Han C."/>
            <person name="Tapia R."/>
            <person name="Land M."/>
            <person name="Hauser L."/>
            <person name="Jeffries C."/>
            <person name="Kyrpides N."/>
            <person name="Ivanova N."/>
            <person name="Mikhailova N."/>
            <person name="Wang A."/>
            <person name="Mouttaki H."/>
            <person name="He Z."/>
            <person name="Zhou J."/>
            <person name="Hemme C.L."/>
            <person name="Woyke T."/>
        </authorList>
    </citation>
    <scope>NUCLEOTIDE SEQUENCE [LARGE SCALE GENOMIC DNA]</scope>
    <source>
        <strain evidence="6">DSM 18485 / JCM 12961 / CGMCC 1.5033 / YUAN-3</strain>
    </source>
</reference>
<dbReference type="Proteomes" id="UP000001551">
    <property type="component" value="Chromosome"/>
</dbReference>
<dbReference type="PRINTS" id="PR00038">
    <property type="entry name" value="HTHLUXR"/>
</dbReference>
<dbReference type="HOGENOM" id="CLU_006325_2_0_9"/>
<keyword evidence="2" id="KW-0238">DNA-binding</keyword>
<dbReference type="EMBL" id="CP002400">
    <property type="protein sequence ID" value="ADU25992.1"/>
    <property type="molecule type" value="Genomic_DNA"/>
</dbReference>
<evidence type="ECO:0000256" key="3">
    <source>
        <dbReference type="ARBA" id="ARBA00023163"/>
    </source>
</evidence>
<dbReference type="SUPFAM" id="SSF46894">
    <property type="entry name" value="C-terminal effector domain of the bipartite response regulators"/>
    <property type="match status" value="1"/>
</dbReference>
<dbReference type="PROSITE" id="PS50043">
    <property type="entry name" value="HTH_LUXR_2"/>
    <property type="match status" value="1"/>
</dbReference>
<evidence type="ECO:0000256" key="1">
    <source>
        <dbReference type="ARBA" id="ARBA00023015"/>
    </source>
</evidence>